<dbReference type="Proteomes" id="UP000054636">
    <property type="component" value="Unassembled WGS sequence"/>
</dbReference>
<evidence type="ECO:0000313" key="1">
    <source>
        <dbReference type="EMBL" id="KUF94274.1"/>
    </source>
</evidence>
<dbReference type="EMBL" id="LNFP01000309">
    <property type="protein sequence ID" value="KUF94274.1"/>
    <property type="molecule type" value="Genomic_DNA"/>
</dbReference>
<dbReference type="GO" id="GO:0005737">
    <property type="term" value="C:cytoplasm"/>
    <property type="evidence" value="ECO:0007669"/>
    <property type="project" value="TreeGrafter"/>
</dbReference>
<dbReference type="Gene3D" id="3.80.10.10">
    <property type="entry name" value="Ribonuclease Inhibitor"/>
    <property type="match status" value="1"/>
</dbReference>
<protein>
    <submittedName>
        <fullName evidence="1">Uncharacterized protein</fullName>
    </submittedName>
</protein>
<dbReference type="PANTHER" id="PTHR13382">
    <property type="entry name" value="MITOCHONDRIAL ATP SYNTHASE COUPLING FACTOR B"/>
    <property type="match status" value="1"/>
</dbReference>
<organism evidence="1 2">
    <name type="scientific">Phytophthora nicotianae</name>
    <name type="common">Potato buckeye rot agent</name>
    <name type="synonym">Phytophthora parasitica</name>
    <dbReference type="NCBI Taxonomy" id="4792"/>
    <lineage>
        <taxon>Eukaryota</taxon>
        <taxon>Sar</taxon>
        <taxon>Stramenopiles</taxon>
        <taxon>Oomycota</taxon>
        <taxon>Peronosporomycetes</taxon>
        <taxon>Peronosporales</taxon>
        <taxon>Peronosporaceae</taxon>
        <taxon>Phytophthora</taxon>
    </lineage>
</organism>
<name>A0A0W8DE29_PHYNI</name>
<dbReference type="PANTHER" id="PTHR13382:SF21">
    <property type="entry name" value="OS12G0601000 PROTEIN"/>
    <property type="match status" value="1"/>
</dbReference>
<proteinExistence type="predicted"/>
<gene>
    <name evidence="1" type="ORF">AM588_10009823</name>
</gene>
<dbReference type="AlphaFoldDB" id="A0A0W8DE29"/>
<dbReference type="InterPro" id="IPR032675">
    <property type="entry name" value="LRR_dom_sf"/>
</dbReference>
<dbReference type="InterPro" id="IPR050648">
    <property type="entry name" value="F-box_LRR-repeat"/>
</dbReference>
<reference evidence="1 2" key="1">
    <citation type="submission" date="2015-11" db="EMBL/GenBank/DDBJ databases">
        <title>Genomes and virulence difference between two physiological races of Phytophthora nicotianae.</title>
        <authorList>
            <person name="Liu H."/>
            <person name="Ma X."/>
            <person name="Yu H."/>
            <person name="Fang D."/>
            <person name="Li Y."/>
            <person name="Wang X."/>
            <person name="Wang W."/>
            <person name="Dong Y."/>
            <person name="Xiao B."/>
        </authorList>
    </citation>
    <scope>NUCLEOTIDE SEQUENCE [LARGE SCALE GENOMIC DNA]</scope>
    <source>
        <strain evidence="2">race 1</strain>
    </source>
</reference>
<comment type="caution">
    <text evidence="1">The sequence shown here is derived from an EMBL/GenBank/DDBJ whole genome shotgun (WGS) entry which is preliminary data.</text>
</comment>
<evidence type="ECO:0000313" key="2">
    <source>
        <dbReference type="Proteomes" id="UP000054636"/>
    </source>
</evidence>
<sequence>MQHQPSREMCHLQFTMPIELWDAHLVPFLTLNEAVALAELSHFFYDVVHEHVQLRTEASLVCSVPELLRVLSKWRNLRDVAFQPVADPESERLHENIHYNVNAAGGIIVDHERNQPAPEPEPLQANESYTDEDGVSVPMRYTCPGVLQDCIRSSDAQVKRLNLSGIARLEDIDVLTASANSLSRVNLSGCSRISDIRFLAGAQEVDLRFCDALEDVRPLAASARIVKLAGCSKLMDVSPLARVRELDLSYCNNIEDVSALDSVHTLSLRHCPNVIDVSALSKVHTLNLSGCTQLEDVSALKNVHELNLSDCEKVKDVSMLTGVRVLDLRYNKNNSEKLKAGVAKLRGRVPIIRM</sequence>
<dbReference type="SUPFAM" id="SSF52047">
    <property type="entry name" value="RNI-like"/>
    <property type="match status" value="1"/>
</dbReference>
<accession>A0A0W8DE29</accession>